<accession>A0A7K1RAC8</accession>
<evidence type="ECO:0000256" key="5">
    <source>
        <dbReference type="ARBA" id="ARBA00023163"/>
    </source>
</evidence>
<protein>
    <recommendedName>
        <fullName evidence="6">RNA polymerase sigma factor</fullName>
    </recommendedName>
</protein>
<dbReference type="PROSITE" id="PS01063">
    <property type="entry name" value="SIGMA70_ECF"/>
    <property type="match status" value="1"/>
</dbReference>
<evidence type="ECO:0000313" key="10">
    <source>
        <dbReference type="Proteomes" id="UP000440716"/>
    </source>
</evidence>
<keyword evidence="3 6" id="KW-0731">Sigma factor</keyword>
<organism evidence="9 10">
    <name type="scientific">Agrobacterium vitis</name>
    <name type="common">Rhizobium vitis</name>
    <dbReference type="NCBI Taxonomy" id="373"/>
    <lineage>
        <taxon>Bacteria</taxon>
        <taxon>Pseudomonadati</taxon>
        <taxon>Pseudomonadota</taxon>
        <taxon>Alphaproteobacteria</taxon>
        <taxon>Hyphomicrobiales</taxon>
        <taxon>Rhizobiaceae</taxon>
        <taxon>Rhizobium/Agrobacterium group</taxon>
        <taxon>Agrobacterium</taxon>
    </lineage>
</organism>
<dbReference type="AlphaFoldDB" id="A0A7K1RAC8"/>
<name>A0A7K1RAC8_AGRVI</name>
<evidence type="ECO:0000256" key="1">
    <source>
        <dbReference type="ARBA" id="ARBA00010641"/>
    </source>
</evidence>
<dbReference type="Pfam" id="PF04542">
    <property type="entry name" value="Sigma70_r2"/>
    <property type="match status" value="1"/>
</dbReference>
<dbReference type="InterPro" id="IPR013324">
    <property type="entry name" value="RNA_pol_sigma_r3/r4-like"/>
</dbReference>
<dbReference type="Pfam" id="PF08281">
    <property type="entry name" value="Sigma70_r4_2"/>
    <property type="match status" value="1"/>
</dbReference>
<dbReference type="PANTHER" id="PTHR43133:SF25">
    <property type="entry name" value="RNA POLYMERASE SIGMA FACTOR RFAY-RELATED"/>
    <property type="match status" value="1"/>
</dbReference>
<evidence type="ECO:0000313" key="9">
    <source>
        <dbReference type="EMBL" id="MVA55013.1"/>
    </source>
</evidence>
<dbReference type="SUPFAM" id="SSF88659">
    <property type="entry name" value="Sigma3 and sigma4 domains of RNA polymerase sigma factors"/>
    <property type="match status" value="1"/>
</dbReference>
<dbReference type="InterPro" id="IPR039425">
    <property type="entry name" value="RNA_pol_sigma-70-like"/>
</dbReference>
<keyword evidence="5 6" id="KW-0804">Transcription</keyword>
<evidence type="ECO:0000256" key="4">
    <source>
        <dbReference type="ARBA" id="ARBA00023125"/>
    </source>
</evidence>
<comment type="similarity">
    <text evidence="1 6">Belongs to the sigma-70 factor family. ECF subfamily.</text>
</comment>
<dbReference type="EMBL" id="WPHU01000001">
    <property type="protein sequence ID" value="MVA55013.1"/>
    <property type="molecule type" value="Genomic_DNA"/>
</dbReference>
<dbReference type="NCBIfam" id="TIGR02937">
    <property type="entry name" value="sigma70-ECF"/>
    <property type="match status" value="1"/>
</dbReference>
<keyword evidence="4 6" id="KW-0238">DNA-binding</keyword>
<dbReference type="RefSeq" id="WP_156590037.1">
    <property type="nucleotide sequence ID" value="NZ_WPHU01000001.1"/>
</dbReference>
<dbReference type="PANTHER" id="PTHR43133">
    <property type="entry name" value="RNA POLYMERASE ECF-TYPE SIGMA FACTO"/>
    <property type="match status" value="1"/>
</dbReference>
<evidence type="ECO:0000256" key="2">
    <source>
        <dbReference type="ARBA" id="ARBA00023015"/>
    </source>
</evidence>
<dbReference type="GO" id="GO:0006352">
    <property type="term" value="P:DNA-templated transcription initiation"/>
    <property type="evidence" value="ECO:0007669"/>
    <property type="project" value="InterPro"/>
</dbReference>
<proteinExistence type="inferred from homology"/>
<evidence type="ECO:0000259" key="8">
    <source>
        <dbReference type="Pfam" id="PF08281"/>
    </source>
</evidence>
<dbReference type="InterPro" id="IPR013249">
    <property type="entry name" value="RNA_pol_sigma70_r4_t2"/>
</dbReference>
<dbReference type="InterPro" id="IPR013325">
    <property type="entry name" value="RNA_pol_sigma_r2"/>
</dbReference>
<keyword evidence="2 6" id="KW-0805">Transcription regulation</keyword>
<feature type="domain" description="RNA polymerase sigma-70 region 2" evidence="7">
    <location>
        <begin position="25"/>
        <end position="90"/>
    </location>
</feature>
<gene>
    <name evidence="9" type="ORF">GOZ88_02685</name>
</gene>
<evidence type="ECO:0000259" key="7">
    <source>
        <dbReference type="Pfam" id="PF04542"/>
    </source>
</evidence>
<dbReference type="InterPro" id="IPR000838">
    <property type="entry name" value="RNA_pol_sigma70_ECF_CS"/>
</dbReference>
<dbReference type="SUPFAM" id="SSF88946">
    <property type="entry name" value="Sigma2 domain of RNA polymerase sigma factors"/>
    <property type="match status" value="1"/>
</dbReference>
<dbReference type="Proteomes" id="UP000440716">
    <property type="component" value="Unassembled WGS sequence"/>
</dbReference>
<evidence type="ECO:0000256" key="6">
    <source>
        <dbReference type="RuleBase" id="RU000716"/>
    </source>
</evidence>
<dbReference type="InterPro" id="IPR036388">
    <property type="entry name" value="WH-like_DNA-bd_sf"/>
</dbReference>
<dbReference type="Gene3D" id="1.10.1740.10">
    <property type="match status" value="1"/>
</dbReference>
<dbReference type="Gene3D" id="1.10.10.10">
    <property type="entry name" value="Winged helix-like DNA-binding domain superfamily/Winged helix DNA-binding domain"/>
    <property type="match status" value="1"/>
</dbReference>
<sequence>MATFEGSAGNSGAIAFTTAVHSEIEVHLPALQRFAKRLVGPNGDIEDLVQDTILRALNSSSQFRAGTALKSWLFTIMRNAFYTAYNRRKREHVGMDDEFNLRMVMDPPQEWVVLYADLGLAMQHLPEASRQSLLMVASGASYDETALACGCEVGTVKSRVNRARKALSERFSIA</sequence>
<dbReference type="InterPro" id="IPR007627">
    <property type="entry name" value="RNA_pol_sigma70_r2"/>
</dbReference>
<reference evidence="9 10" key="1">
    <citation type="submission" date="2019-12" db="EMBL/GenBank/DDBJ databases">
        <title>Whole-genome sequencing of Allorhizobium vitis.</title>
        <authorList>
            <person name="Gan H.M."/>
            <person name="Szegedi E."/>
            <person name="Burr T."/>
            <person name="Savka M.A."/>
        </authorList>
    </citation>
    <scope>NUCLEOTIDE SEQUENCE [LARGE SCALE GENOMIC DNA]</scope>
    <source>
        <strain evidence="9 10">CG415</strain>
    </source>
</reference>
<evidence type="ECO:0000256" key="3">
    <source>
        <dbReference type="ARBA" id="ARBA00023082"/>
    </source>
</evidence>
<comment type="caution">
    <text evidence="9">The sequence shown here is derived from an EMBL/GenBank/DDBJ whole genome shotgun (WGS) entry which is preliminary data.</text>
</comment>
<dbReference type="GO" id="GO:0003677">
    <property type="term" value="F:DNA binding"/>
    <property type="evidence" value="ECO:0007669"/>
    <property type="project" value="UniProtKB-KW"/>
</dbReference>
<dbReference type="InterPro" id="IPR014284">
    <property type="entry name" value="RNA_pol_sigma-70_dom"/>
</dbReference>
<dbReference type="GO" id="GO:0016987">
    <property type="term" value="F:sigma factor activity"/>
    <property type="evidence" value="ECO:0007669"/>
    <property type="project" value="UniProtKB-KW"/>
</dbReference>
<feature type="domain" description="RNA polymerase sigma factor 70 region 4 type 2" evidence="8">
    <location>
        <begin position="118"/>
        <end position="167"/>
    </location>
</feature>